<organism evidence="1 2">
    <name type="scientific">Candidatus Accumulibacter affinis</name>
    <dbReference type="NCBI Taxonomy" id="2954384"/>
    <lineage>
        <taxon>Bacteria</taxon>
        <taxon>Pseudomonadati</taxon>
        <taxon>Pseudomonadota</taxon>
        <taxon>Betaproteobacteria</taxon>
        <taxon>Candidatus Accumulibacter</taxon>
    </lineage>
</organism>
<evidence type="ECO:0000313" key="1">
    <source>
        <dbReference type="EMBL" id="MBK7956243.1"/>
    </source>
</evidence>
<comment type="caution">
    <text evidence="1">The sequence shown here is derived from an EMBL/GenBank/DDBJ whole genome shotgun (WGS) entry which is preliminary data.</text>
</comment>
<reference evidence="1 2" key="1">
    <citation type="submission" date="2020-10" db="EMBL/GenBank/DDBJ databases">
        <title>Connecting structure to function with the recovery of over 1000 high-quality activated sludge metagenome-assembled genomes encoding full-length rRNA genes using long-read sequencing.</title>
        <authorList>
            <person name="Singleton C.M."/>
            <person name="Petriglieri F."/>
            <person name="Kristensen J.M."/>
            <person name="Kirkegaard R.H."/>
            <person name="Michaelsen T.Y."/>
            <person name="Andersen M.H."/>
            <person name="Karst S.M."/>
            <person name="Dueholm M.S."/>
            <person name="Nielsen P.H."/>
            <person name="Albertsen M."/>
        </authorList>
    </citation>
    <scope>NUCLEOTIDE SEQUENCE [LARGE SCALE GENOMIC DNA]</scope>
    <source>
        <strain evidence="1">Fred_18-Q3-R57-64_BAT3C.720</strain>
    </source>
</reference>
<accession>A0A935TAW1</accession>
<sequence>MLGATPALSPRAIPATSAARTKATIVVMFSLKGKLIVITPMGDLHGKGLELPLCDVCRLPT</sequence>
<dbReference type="EMBL" id="JADJOT010000012">
    <property type="protein sequence ID" value="MBK7956243.1"/>
    <property type="molecule type" value="Genomic_DNA"/>
</dbReference>
<dbReference type="AlphaFoldDB" id="A0A935TAW1"/>
<evidence type="ECO:0000313" key="2">
    <source>
        <dbReference type="Proteomes" id="UP000706151"/>
    </source>
</evidence>
<name>A0A935TAW1_9PROT</name>
<dbReference type="Proteomes" id="UP000706151">
    <property type="component" value="Unassembled WGS sequence"/>
</dbReference>
<proteinExistence type="predicted"/>
<protein>
    <submittedName>
        <fullName evidence="1">Uncharacterized protein</fullName>
    </submittedName>
</protein>
<gene>
    <name evidence="1" type="ORF">IPK02_21130</name>
</gene>